<accession>A0AAJ7TDD7</accession>
<feature type="compositionally biased region" description="Basic and acidic residues" evidence="1">
    <location>
        <begin position="51"/>
        <end position="68"/>
    </location>
</feature>
<name>A0AAJ7TDD7_PETMA</name>
<feature type="compositionally biased region" description="Basic and acidic residues" evidence="1">
    <location>
        <begin position="284"/>
        <end position="305"/>
    </location>
</feature>
<feature type="region of interest" description="Disordered" evidence="1">
    <location>
        <begin position="1"/>
        <end position="90"/>
    </location>
</feature>
<evidence type="ECO:0000256" key="1">
    <source>
        <dbReference type="SAM" id="MobiDB-lite"/>
    </source>
</evidence>
<dbReference type="RefSeq" id="XP_032814611.1">
    <property type="nucleotide sequence ID" value="XM_032958720.1"/>
</dbReference>
<sequence>MGKTKHKRPKEVQSLTLEACTRKRSKAVPSEALPQVAPAKSPDHSQNVNNKDTRVPSSEKHGPDRKANDPSSSDSGSKRTSGPSGKRLGNRLKHIWRKTHRERNHSSCTLLQRGASKVTGMVAREETDSKRCQATLHKPSRKECNERGNQAEAIVVNPMQRTVLGDVQNTCQLITQNRLTQRLGLFSQMVESEDINNLLAQAAVKPSKTRGAKSDMCHRKMQKAKRDESLRSTALQSKVIVELIKSPSEFSQMESVSHSTPLSLARDRASLCSSLQGSQLAAGHAERAHRNSKACEEPGTDERATKIRSPAESLRSHTGVGRKKKKNKRHKDQGKPELTRDKEKMSCCPKETGGADNECIDGGHWDADTVSLTFKAAKTMQHFLDSRTYFPGRRLALEHRRLLISCINSSHHLEDPSLGRMSFPGVAPPPTQVIEGPNALGGAPPPVVQWQRGFFERERETSACYQMSNMCFQTWLHKQQQAKSFLHDHAAALCPLPTMFYPAAVSDPTVMSTPLSNFALSFGPNFQPAPVAAAGSCFENVSQIRQFLPPVGVAGFAPKACDRRTLKPHMLHQSEVVRCENFSRRSRAAAHSPEDAFVRDHQPCTSNGHFCAFVDSFPAHVARQPDEARPREQFPSNGQFAFEQHGMREFHRGLSQHHVNPESAHNKEWFDHRANTHQKYLRYPEPAKVPTHPQLAFSASDYNLEEWEYPRMYMY</sequence>
<feature type="compositionally biased region" description="Low complexity" evidence="1">
    <location>
        <begin position="69"/>
        <end position="84"/>
    </location>
</feature>
<evidence type="ECO:0000313" key="2">
    <source>
        <dbReference type="Proteomes" id="UP001318040"/>
    </source>
</evidence>
<evidence type="ECO:0000313" key="5">
    <source>
        <dbReference type="RefSeq" id="XP_032814610.1"/>
    </source>
</evidence>
<proteinExistence type="predicted"/>
<evidence type="ECO:0000313" key="4">
    <source>
        <dbReference type="RefSeq" id="XP_032814609.1"/>
    </source>
</evidence>
<feature type="region of interest" description="Disordered" evidence="1">
    <location>
        <begin position="282"/>
        <end position="353"/>
    </location>
</feature>
<dbReference type="Proteomes" id="UP001318040">
    <property type="component" value="Chromosome 22"/>
</dbReference>
<dbReference type="RefSeq" id="XP_032814610.1">
    <property type="nucleotide sequence ID" value="XM_032958719.1"/>
</dbReference>
<keyword evidence="2" id="KW-1185">Reference proteome</keyword>
<feature type="region of interest" description="Disordered" evidence="1">
    <location>
        <begin position="209"/>
        <end position="230"/>
    </location>
</feature>
<dbReference type="KEGG" id="pmrn:116944870"/>
<reference evidence="3 4" key="1">
    <citation type="submission" date="2025-04" db="UniProtKB">
        <authorList>
            <consortium name="RefSeq"/>
        </authorList>
    </citation>
    <scope>IDENTIFICATION</scope>
    <source>
        <tissue evidence="3 4">Sperm</tissue>
    </source>
</reference>
<feature type="compositionally biased region" description="Basic residues" evidence="1">
    <location>
        <begin position="320"/>
        <end position="332"/>
    </location>
</feature>
<dbReference type="AlphaFoldDB" id="A0AAJ7TDD7"/>
<evidence type="ECO:0000313" key="6">
    <source>
        <dbReference type="RefSeq" id="XP_032814611.1"/>
    </source>
</evidence>
<evidence type="ECO:0000313" key="3">
    <source>
        <dbReference type="RefSeq" id="XP_032814608.1"/>
    </source>
</evidence>
<gene>
    <name evidence="3 4 5 6" type="primary">LOC116944870</name>
</gene>
<dbReference type="RefSeq" id="XP_032814608.1">
    <property type="nucleotide sequence ID" value="XM_032958717.1"/>
</dbReference>
<feature type="compositionally biased region" description="Basic and acidic residues" evidence="1">
    <location>
        <begin position="333"/>
        <end position="345"/>
    </location>
</feature>
<dbReference type="RefSeq" id="XP_032814609.1">
    <property type="nucleotide sequence ID" value="XM_032958718.1"/>
</dbReference>
<protein>
    <submittedName>
        <fullName evidence="3 4">Uncharacterized protein LOC116944870 isoform X1</fullName>
    </submittedName>
</protein>
<feature type="compositionally biased region" description="Basic and acidic residues" evidence="1">
    <location>
        <begin position="212"/>
        <end position="230"/>
    </location>
</feature>
<organism evidence="2 3">
    <name type="scientific">Petromyzon marinus</name>
    <name type="common">Sea lamprey</name>
    <dbReference type="NCBI Taxonomy" id="7757"/>
    <lineage>
        <taxon>Eukaryota</taxon>
        <taxon>Metazoa</taxon>
        <taxon>Chordata</taxon>
        <taxon>Craniata</taxon>
        <taxon>Vertebrata</taxon>
        <taxon>Cyclostomata</taxon>
        <taxon>Hyperoartia</taxon>
        <taxon>Petromyzontiformes</taxon>
        <taxon>Petromyzontidae</taxon>
        <taxon>Petromyzon</taxon>
    </lineage>
</organism>